<dbReference type="Pfam" id="PF03886">
    <property type="entry name" value="ABC_trans_aux"/>
    <property type="match status" value="1"/>
</dbReference>
<evidence type="ECO:0000313" key="3">
    <source>
        <dbReference type="Proteomes" id="UP000191110"/>
    </source>
</evidence>
<reference evidence="2 3" key="1">
    <citation type="submission" date="2016-11" db="EMBL/GenBank/DDBJ databases">
        <title>Mixed transmission modes and dynamic genome evolution in an obligate animal-bacterial symbiosis.</title>
        <authorList>
            <person name="Russell S.L."/>
            <person name="Corbett-Detig R.B."/>
            <person name="Cavanaugh C.M."/>
        </authorList>
    </citation>
    <scope>NUCLEOTIDE SEQUENCE [LARGE SCALE GENOMIC DNA]</scope>
    <source>
        <strain evidence="2">Sveles-Q1</strain>
    </source>
</reference>
<dbReference type="InterPro" id="IPR005586">
    <property type="entry name" value="ABC_trans_aux"/>
</dbReference>
<proteinExistence type="predicted"/>
<gene>
    <name evidence="2" type="ORF">BOW53_01930</name>
</gene>
<dbReference type="OrthoDB" id="7063250at2"/>
<dbReference type="AlphaFoldDB" id="A0A1T2LA32"/>
<feature type="domain" description="ABC-type transport auxiliary lipoprotein component" evidence="1">
    <location>
        <begin position="30"/>
        <end position="191"/>
    </location>
</feature>
<evidence type="ECO:0000313" key="2">
    <source>
        <dbReference type="EMBL" id="OOZ41951.1"/>
    </source>
</evidence>
<dbReference type="RefSeq" id="WP_078482401.1">
    <property type="nucleotide sequence ID" value="NZ_MPRL01000004.1"/>
</dbReference>
<comment type="caution">
    <text evidence="2">The sequence shown here is derived from an EMBL/GenBank/DDBJ whole genome shotgun (WGS) entry which is preliminary data.</text>
</comment>
<evidence type="ECO:0000259" key="1">
    <source>
        <dbReference type="Pfam" id="PF03886"/>
    </source>
</evidence>
<protein>
    <recommendedName>
        <fullName evidence="1">ABC-type transport auxiliary lipoprotein component domain-containing protein</fullName>
    </recommendedName>
</protein>
<organism evidence="2 3">
    <name type="scientific">Solemya pervernicosa gill symbiont</name>
    <dbReference type="NCBI Taxonomy" id="642797"/>
    <lineage>
        <taxon>Bacteria</taxon>
        <taxon>Pseudomonadati</taxon>
        <taxon>Pseudomonadota</taxon>
        <taxon>Gammaproteobacteria</taxon>
        <taxon>sulfur-oxidizing symbionts</taxon>
    </lineage>
</organism>
<dbReference type="EMBL" id="MPRL01000004">
    <property type="protein sequence ID" value="OOZ41951.1"/>
    <property type="molecule type" value="Genomic_DNA"/>
</dbReference>
<dbReference type="Gene3D" id="3.40.50.10610">
    <property type="entry name" value="ABC-type transport auxiliary lipoprotein component"/>
    <property type="match status" value="1"/>
</dbReference>
<sequence length="199" mass="22045">MSSFYRNSLLGLLLAALVGCGGSTLPHRYYVINAAPAEAASEVVNKQRVLQVGSLRLPQYLDRPQLVTRHSGNRLAMAEHHQWGGNLRKDMIRVLAKNLSIMLETPHLYIAPQQPSGRLDVRIDVEVMSFEREADGQVAITAQWRLISGDGSEIETRFTSHKSPVLLSEEDYEGTVAQMSRVFSAMSREIANAIIADAD</sequence>
<dbReference type="PROSITE" id="PS51257">
    <property type="entry name" value="PROKAR_LIPOPROTEIN"/>
    <property type="match status" value="1"/>
</dbReference>
<dbReference type="Proteomes" id="UP000191110">
    <property type="component" value="Unassembled WGS sequence"/>
</dbReference>
<name>A0A1T2LA32_9GAMM</name>
<accession>A0A1T2LA32</accession>
<dbReference type="SUPFAM" id="SSF159594">
    <property type="entry name" value="XCC0632-like"/>
    <property type="match status" value="1"/>
</dbReference>
<keyword evidence="3" id="KW-1185">Reference proteome</keyword>